<dbReference type="EMBL" id="JAAAIP010000747">
    <property type="protein sequence ID" value="KAG0313078.1"/>
    <property type="molecule type" value="Genomic_DNA"/>
</dbReference>
<accession>A0A9P6R863</accession>
<feature type="compositionally biased region" description="Basic and acidic residues" evidence="1">
    <location>
        <begin position="404"/>
        <end position="417"/>
    </location>
</feature>
<feature type="region of interest" description="Disordered" evidence="1">
    <location>
        <begin position="291"/>
        <end position="520"/>
    </location>
</feature>
<evidence type="ECO:0000313" key="2">
    <source>
        <dbReference type="EMBL" id="KAG0313078.1"/>
    </source>
</evidence>
<feature type="compositionally biased region" description="Polar residues" evidence="1">
    <location>
        <begin position="74"/>
        <end position="83"/>
    </location>
</feature>
<reference evidence="2" key="1">
    <citation type="journal article" date="2020" name="Fungal Divers.">
        <title>Resolving the Mortierellaceae phylogeny through synthesis of multi-gene phylogenetics and phylogenomics.</title>
        <authorList>
            <person name="Vandepol N."/>
            <person name="Liber J."/>
            <person name="Desiro A."/>
            <person name="Na H."/>
            <person name="Kennedy M."/>
            <person name="Barry K."/>
            <person name="Grigoriev I.V."/>
            <person name="Miller A.N."/>
            <person name="O'Donnell K."/>
            <person name="Stajich J.E."/>
            <person name="Bonito G."/>
        </authorList>
    </citation>
    <scope>NUCLEOTIDE SEQUENCE</scope>
    <source>
        <strain evidence="2">REB-010B</strain>
    </source>
</reference>
<protein>
    <recommendedName>
        <fullName evidence="4">RRM domain-containing protein</fullName>
    </recommendedName>
</protein>
<keyword evidence="3" id="KW-1185">Reference proteome</keyword>
<evidence type="ECO:0000313" key="3">
    <source>
        <dbReference type="Proteomes" id="UP000738325"/>
    </source>
</evidence>
<feature type="compositionally biased region" description="Gly residues" evidence="1">
    <location>
        <begin position="195"/>
        <end position="205"/>
    </location>
</feature>
<name>A0A9P6R863_9FUNG</name>
<dbReference type="AlphaFoldDB" id="A0A9P6R863"/>
<feature type="compositionally biased region" description="Low complexity" evidence="1">
    <location>
        <begin position="350"/>
        <end position="360"/>
    </location>
</feature>
<dbReference type="Proteomes" id="UP000738325">
    <property type="component" value="Unassembled WGS sequence"/>
</dbReference>
<feature type="compositionally biased region" description="Low complexity" evidence="1">
    <location>
        <begin position="142"/>
        <end position="159"/>
    </location>
</feature>
<feature type="compositionally biased region" description="Basic and acidic residues" evidence="1">
    <location>
        <begin position="361"/>
        <end position="379"/>
    </location>
</feature>
<evidence type="ECO:0008006" key="4">
    <source>
        <dbReference type="Google" id="ProtNLM"/>
    </source>
</evidence>
<feature type="compositionally biased region" description="Low complexity" evidence="1">
    <location>
        <begin position="118"/>
        <end position="132"/>
    </location>
</feature>
<feature type="compositionally biased region" description="Basic and acidic residues" evidence="1">
    <location>
        <begin position="458"/>
        <end position="468"/>
    </location>
</feature>
<feature type="compositionally biased region" description="Basic and acidic residues" evidence="1">
    <location>
        <begin position="478"/>
        <end position="509"/>
    </location>
</feature>
<evidence type="ECO:0000256" key="1">
    <source>
        <dbReference type="SAM" id="MobiDB-lite"/>
    </source>
</evidence>
<comment type="caution">
    <text evidence="2">The sequence shown here is derived from an EMBL/GenBank/DDBJ whole genome shotgun (WGS) entry which is preliminary data.</text>
</comment>
<gene>
    <name evidence="2" type="ORF">BGZ99_009094</name>
</gene>
<feature type="compositionally biased region" description="Low complexity" evidence="1">
    <location>
        <begin position="418"/>
        <end position="428"/>
    </location>
</feature>
<organism evidence="2 3">
    <name type="scientific">Dissophora globulifera</name>
    <dbReference type="NCBI Taxonomy" id="979702"/>
    <lineage>
        <taxon>Eukaryota</taxon>
        <taxon>Fungi</taxon>
        <taxon>Fungi incertae sedis</taxon>
        <taxon>Mucoromycota</taxon>
        <taxon>Mortierellomycotina</taxon>
        <taxon>Mortierellomycetes</taxon>
        <taxon>Mortierellales</taxon>
        <taxon>Mortierellaceae</taxon>
        <taxon>Dissophora</taxon>
    </lineage>
</organism>
<feature type="compositionally biased region" description="Polar residues" evidence="1">
    <location>
        <begin position="312"/>
        <end position="342"/>
    </location>
</feature>
<feature type="region of interest" description="Disordered" evidence="1">
    <location>
        <begin position="118"/>
        <end position="209"/>
    </location>
</feature>
<proteinExistence type="predicted"/>
<dbReference type="OrthoDB" id="2442127at2759"/>
<sequence length="599" mass="63386">MASSRDRDGDKDLLDLGDNADELLDYGDEFDLEADLLEGADLGNVENYDEFDLGVDDDLGLAELEEPMDKDKATLNTRNNSSDSKVDAALDTASDQNNYATRNKSLAAAAAAADSKSSYASSSSSSSMEGAANTQGSDSRNDSYSQQQQQSYNQYNSRDGSNYGGYSRGRPPYAGSSNSPMRGAMGSARGRAQGYMGGRGGGGFQGRPPGLGNPQMMGMNMGMGGMGPSANMGMNMNMNMQMMNMNMGMGMGMNGPRFPGDGYGNQSMMYPYGNGHGMDGGLINPGGTGVMGMRPPGMGGGGTGRTIHINPKFQNRTGTTPIPGSSPAALSQLPQQPRSQVQDGGRPQPSRSWDSSSARSGSRERDDRYSGRDDTRGNYDRAGNGGSGSDRGDRYSGDSYRPSSRSDRDSLDRRLSDTSRSTSNDLSRGYSGTVARQRSRSPAGGRASPISTASRLKRQGDELDDSSKALKSSGGSTPRREQVRLAEKESGSVSFLREKRDSTDTRGEDGDGGGDNGGADAVAQGFVKMENVPETLSDASIRKLADDISGVDRVLTIAKNGDRSLTLGFASVEEAKFFRRQINRTTIEGSLVTVTLASS</sequence>
<feature type="region of interest" description="Disordered" evidence="1">
    <location>
        <begin position="67"/>
        <end position="98"/>
    </location>
</feature>